<name>A0A6J7WZ36_9CAUD</name>
<protein>
    <submittedName>
        <fullName evidence="1">Uncharacterized protein</fullName>
    </submittedName>
</protein>
<reference evidence="1" key="1">
    <citation type="submission" date="2020-05" db="EMBL/GenBank/DDBJ databases">
        <authorList>
            <person name="Chiriac C."/>
            <person name="Salcher M."/>
            <person name="Ghai R."/>
            <person name="Kavagutti S V."/>
        </authorList>
    </citation>
    <scope>NUCLEOTIDE SEQUENCE</scope>
</reference>
<evidence type="ECO:0000313" key="1">
    <source>
        <dbReference type="EMBL" id="CAB5221982.1"/>
    </source>
</evidence>
<accession>A0A6J7WZ36</accession>
<proteinExistence type="predicted"/>
<sequence length="62" mass="6923">MSDGGKGSKARPFGVEFDKYSSNWDSIFGKKPPKEVDDAVAEDEAFKQIERTKNVISDQEPD</sequence>
<gene>
    <name evidence="1" type="ORF">UFOVP242_196</name>
</gene>
<dbReference type="EMBL" id="LR798294">
    <property type="protein sequence ID" value="CAB5221982.1"/>
    <property type="molecule type" value="Genomic_DNA"/>
</dbReference>
<organism evidence="1">
    <name type="scientific">uncultured Caudovirales phage</name>
    <dbReference type="NCBI Taxonomy" id="2100421"/>
    <lineage>
        <taxon>Viruses</taxon>
        <taxon>Duplodnaviria</taxon>
        <taxon>Heunggongvirae</taxon>
        <taxon>Uroviricota</taxon>
        <taxon>Caudoviricetes</taxon>
        <taxon>Peduoviridae</taxon>
        <taxon>Maltschvirus</taxon>
        <taxon>Maltschvirus maltsch</taxon>
    </lineage>
</organism>